<comment type="caution">
    <text evidence="4">The sequence shown here is derived from an EMBL/GenBank/DDBJ whole genome shotgun (WGS) entry which is preliminary data.</text>
</comment>
<dbReference type="Proteomes" id="UP001592531">
    <property type="component" value="Unassembled WGS sequence"/>
</dbReference>
<dbReference type="Pfam" id="PF16861">
    <property type="entry name" value="Carbam_trans_C"/>
    <property type="match status" value="1"/>
</dbReference>
<dbReference type="RefSeq" id="WP_380537548.1">
    <property type="nucleotide sequence ID" value="NZ_JBHFAB010000013.1"/>
</dbReference>
<feature type="domain" description="Carbamoyltransferase C-terminal" evidence="3">
    <location>
        <begin position="369"/>
        <end position="535"/>
    </location>
</feature>
<proteinExistence type="inferred from homology"/>
<feature type="domain" description="Carbamoyltransferase" evidence="2">
    <location>
        <begin position="90"/>
        <end position="305"/>
    </location>
</feature>
<gene>
    <name evidence="4" type="ORF">ACEZDE_19245</name>
</gene>
<dbReference type="InterPro" id="IPR038152">
    <property type="entry name" value="Carbam_trans_C_sf"/>
</dbReference>
<dbReference type="Pfam" id="PF02543">
    <property type="entry name" value="Carbam_trans_N"/>
    <property type="match status" value="1"/>
</dbReference>
<evidence type="ECO:0000313" key="4">
    <source>
        <dbReference type="EMBL" id="MFC1418752.1"/>
    </source>
</evidence>
<evidence type="ECO:0000256" key="1">
    <source>
        <dbReference type="ARBA" id="ARBA00006129"/>
    </source>
</evidence>
<dbReference type="EMBL" id="JBHFAB010000013">
    <property type="protein sequence ID" value="MFC1418752.1"/>
    <property type="molecule type" value="Genomic_DNA"/>
</dbReference>
<reference evidence="4 5" key="1">
    <citation type="submission" date="2024-09" db="EMBL/GenBank/DDBJ databases">
        <authorList>
            <person name="Lee S.D."/>
        </authorList>
    </citation>
    <scope>NUCLEOTIDE SEQUENCE [LARGE SCALE GENOMIC DNA]</scope>
    <source>
        <strain evidence="4 5">N8-3</strain>
    </source>
</reference>
<dbReference type="SUPFAM" id="SSF53067">
    <property type="entry name" value="Actin-like ATPase domain"/>
    <property type="match status" value="1"/>
</dbReference>
<accession>A0ABV6VYB3</accession>
<dbReference type="CDD" id="cd24033">
    <property type="entry name" value="ASKHA_NBD_NodU_CmcH-like_N"/>
    <property type="match status" value="1"/>
</dbReference>
<keyword evidence="5" id="KW-1185">Reference proteome</keyword>
<dbReference type="Gene3D" id="3.90.870.20">
    <property type="entry name" value="Carbamoyltransferase, C-terminal domain"/>
    <property type="match status" value="1"/>
</dbReference>
<dbReference type="InterPro" id="IPR051338">
    <property type="entry name" value="NodU/CmcH_Carbamoyltrnsfr"/>
</dbReference>
<dbReference type="InterPro" id="IPR003696">
    <property type="entry name" value="Carbtransf_dom"/>
</dbReference>
<protein>
    <submittedName>
        <fullName evidence="4">Carbamoyltransferase</fullName>
    </submittedName>
</protein>
<organism evidence="4 5">
    <name type="scientific">Streptacidiphilus cavernicola</name>
    <dbReference type="NCBI Taxonomy" id="3342716"/>
    <lineage>
        <taxon>Bacteria</taxon>
        <taxon>Bacillati</taxon>
        <taxon>Actinomycetota</taxon>
        <taxon>Actinomycetes</taxon>
        <taxon>Kitasatosporales</taxon>
        <taxon>Streptomycetaceae</taxon>
        <taxon>Streptacidiphilus</taxon>
    </lineage>
</organism>
<dbReference type="PANTHER" id="PTHR34847">
    <property type="entry name" value="NODULATION PROTEIN U"/>
    <property type="match status" value="1"/>
</dbReference>
<comment type="similarity">
    <text evidence="1">Belongs to the NodU/CmcH family.</text>
</comment>
<dbReference type="InterPro" id="IPR043129">
    <property type="entry name" value="ATPase_NBD"/>
</dbReference>
<sequence length="541" mass="57944">MGDNPVAVGLNLGHDGGCAIVSGDQVVAVAEERLNRTRYSSGWQAALAYCLDAADLHLADVDQVVFSNVGPRLPDGFTGGLDRYGVDPAKIRRLDHHASHAYSAFCLSGAEQALVVVADGSGNDHQTESYFCADRNGLERIGGNRADRGRAGGIGATYEAVTNWIGFDGQESGKIMALASYGDPKAIDLPLFDLVGNQVEGRLPRTHDRGLAAFAADHALDLGTPYAWGEQRARDLAAWVQAQTEDALVGVVEQLVAEYCPTTVCLAGGVAMNCVANEAVRARTGAPLFVPPPASDRGQALGNALHGIHRLTGRVPSLPLADRDSFGRSYSDEEIHLALRRHPMSGLAERHPHRPFTFHRESDAPAVAAELLADGKLIAWFDGGSELGARALGSRSILADPRHEATRDVLNTRVKHREYFRPFAPAVLTERATGWFDLAGPSPYMLFAPRVRADRRDQLGAVTHVDGTARVQTVDRAAHPAFHRLISGFEARTGVPVVLNTSFNDTEPIVESPADAVATFCRTDLDALVFGNGYIAVKADG</sequence>
<evidence type="ECO:0000313" key="5">
    <source>
        <dbReference type="Proteomes" id="UP001592531"/>
    </source>
</evidence>
<dbReference type="PANTHER" id="PTHR34847:SF1">
    <property type="entry name" value="NODULATION PROTEIN U"/>
    <property type="match status" value="1"/>
</dbReference>
<name>A0ABV6VYB3_9ACTN</name>
<evidence type="ECO:0000259" key="3">
    <source>
        <dbReference type="Pfam" id="PF16861"/>
    </source>
</evidence>
<dbReference type="Gene3D" id="3.30.420.40">
    <property type="match status" value="2"/>
</dbReference>
<evidence type="ECO:0000259" key="2">
    <source>
        <dbReference type="Pfam" id="PF02543"/>
    </source>
</evidence>
<dbReference type="InterPro" id="IPR031730">
    <property type="entry name" value="Carbam_trans_C"/>
</dbReference>